<feature type="compositionally biased region" description="Polar residues" evidence="1">
    <location>
        <begin position="9"/>
        <end position="18"/>
    </location>
</feature>
<reference evidence="2 3" key="1">
    <citation type="submission" date="2016-07" db="EMBL/GenBank/DDBJ databases">
        <title>Draft genome of the white-rot fungus Obba rivulosa 3A-2.</title>
        <authorList>
            <consortium name="DOE Joint Genome Institute"/>
            <person name="Miettinen O."/>
            <person name="Riley R."/>
            <person name="Acob R."/>
            <person name="Barry K."/>
            <person name="Cullen D."/>
            <person name="De Vries R."/>
            <person name="Hainaut M."/>
            <person name="Hatakka A."/>
            <person name="Henrissat B."/>
            <person name="Hilden K."/>
            <person name="Kuo R."/>
            <person name="Labutti K."/>
            <person name="Lipzen A."/>
            <person name="Makela M.R."/>
            <person name="Sandor L."/>
            <person name="Spatafora J.W."/>
            <person name="Grigoriev I.V."/>
            <person name="Hibbett D.S."/>
        </authorList>
    </citation>
    <scope>NUCLEOTIDE SEQUENCE [LARGE SCALE GENOMIC DNA]</scope>
    <source>
        <strain evidence="2 3">3A-2</strain>
    </source>
</reference>
<evidence type="ECO:0000256" key="1">
    <source>
        <dbReference type="SAM" id="MobiDB-lite"/>
    </source>
</evidence>
<dbReference type="OrthoDB" id="5392716at2759"/>
<dbReference type="AlphaFoldDB" id="A0A8E2DPU8"/>
<proteinExistence type="predicted"/>
<feature type="region of interest" description="Disordered" evidence="1">
    <location>
        <begin position="1"/>
        <end position="27"/>
    </location>
</feature>
<evidence type="ECO:0000313" key="3">
    <source>
        <dbReference type="Proteomes" id="UP000250043"/>
    </source>
</evidence>
<organism evidence="2 3">
    <name type="scientific">Obba rivulosa</name>
    <dbReference type="NCBI Taxonomy" id="1052685"/>
    <lineage>
        <taxon>Eukaryota</taxon>
        <taxon>Fungi</taxon>
        <taxon>Dikarya</taxon>
        <taxon>Basidiomycota</taxon>
        <taxon>Agaricomycotina</taxon>
        <taxon>Agaricomycetes</taxon>
        <taxon>Polyporales</taxon>
        <taxon>Gelatoporiaceae</taxon>
        <taxon>Obba</taxon>
    </lineage>
</organism>
<evidence type="ECO:0008006" key="4">
    <source>
        <dbReference type="Google" id="ProtNLM"/>
    </source>
</evidence>
<accession>A0A8E2DPU8</accession>
<gene>
    <name evidence="2" type="ORF">OBBRIDRAFT_724824</name>
</gene>
<name>A0A8E2DPU8_9APHY</name>
<evidence type="ECO:0000313" key="2">
    <source>
        <dbReference type="EMBL" id="OCH93524.1"/>
    </source>
</evidence>
<dbReference type="EMBL" id="KV722354">
    <property type="protein sequence ID" value="OCH93524.1"/>
    <property type="molecule type" value="Genomic_DNA"/>
</dbReference>
<dbReference type="Proteomes" id="UP000250043">
    <property type="component" value="Unassembled WGS sequence"/>
</dbReference>
<sequence>MSEREASPNYRNHNPTGKNQHKDCPPADDATVVRLLHEYHRKGIINKEKLSEIFKTVHGINISATTINRRKRKLGLYASAVTTRDTPDDVKLQLVLDAMAQDPERKMGARRIREAIFARTGTMLTRYEQFQGFSPLLGLNLLA</sequence>
<keyword evidence="3" id="KW-1185">Reference proteome</keyword>
<protein>
    <recommendedName>
        <fullName evidence="4">Transposase</fullName>
    </recommendedName>
</protein>